<feature type="domain" description="Integrase catalytic" evidence="3">
    <location>
        <begin position="232"/>
        <end position="410"/>
    </location>
</feature>
<dbReference type="RefSeq" id="WP_338890128.1">
    <property type="nucleotide sequence ID" value="NZ_CP147846.1"/>
</dbReference>
<evidence type="ECO:0000256" key="2">
    <source>
        <dbReference type="SAM" id="Coils"/>
    </source>
</evidence>
<comment type="function">
    <text evidence="1">Involved in the transposition of the insertion sequence.</text>
</comment>
<dbReference type="InterPro" id="IPR050900">
    <property type="entry name" value="Transposase_IS3/IS150/IS904"/>
</dbReference>
<accession>A0ABZ2PJM1</accession>
<dbReference type="InterPro" id="IPR001584">
    <property type="entry name" value="Integrase_cat-core"/>
</dbReference>
<evidence type="ECO:0000313" key="4">
    <source>
        <dbReference type="EMBL" id="WXG69378.1"/>
    </source>
</evidence>
<name>A0ABZ2PJM1_9NOCA</name>
<dbReference type="Pfam" id="PF01527">
    <property type="entry name" value="HTH_Tnp_1"/>
    <property type="match status" value="1"/>
</dbReference>
<feature type="coiled-coil region" evidence="2">
    <location>
        <begin position="68"/>
        <end position="95"/>
    </location>
</feature>
<dbReference type="InterPro" id="IPR009057">
    <property type="entry name" value="Homeodomain-like_sf"/>
</dbReference>
<reference evidence="4 5" key="1">
    <citation type="submission" date="2024-03" db="EMBL/GenBank/DDBJ databases">
        <title>Natural products discovery in diverse microorganisms through a two-stage MS feature dereplication strategy.</title>
        <authorList>
            <person name="Zhang R."/>
        </authorList>
    </citation>
    <scope>NUCLEOTIDE SEQUENCE [LARGE SCALE GENOMIC DNA]</scope>
    <source>
        <strain evidence="4 5">18930</strain>
    </source>
</reference>
<dbReference type="Gene3D" id="3.30.420.10">
    <property type="entry name" value="Ribonuclease H-like superfamily/Ribonuclease H"/>
    <property type="match status" value="1"/>
</dbReference>
<dbReference type="Proteomes" id="UP001432000">
    <property type="component" value="Chromosome"/>
</dbReference>
<dbReference type="InterPro" id="IPR036388">
    <property type="entry name" value="WH-like_DNA-bd_sf"/>
</dbReference>
<keyword evidence="5" id="KW-1185">Reference proteome</keyword>
<dbReference type="InterPro" id="IPR036397">
    <property type="entry name" value="RNaseH_sf"/>
</dbReference>
<dbReference type="InterPro" id="IPR048020">
    <property type="entry name" value="Transpos_IS3"/>
</dbReference>
<protein>
    <submittedName>
        <fullName evidence="4">IS3 family transposase</fullName>
    </submittedName>
</protein>
<proteinExistence type="predicted"/>
<dbReference type="Gene3D" id="1.10.10.10">
    <property type="entry name" value="Winged helix-like DNA-binding domain superfamily/Winged helix DNA-binding domain"/>
    <property type="match status" value="1"/>
</dbReference>
<dbReference type="EMBL" id="CP147846">
    <property type="protein sequence ID" value="WXG69378.1"/>
    <property type="molecule type" value="Genomic_DNA"/>
</dbReference>
<keyword evidence="2" id="KW-0175">Coiled coil</keyword>
<evidence type="ECO:0000313" key="5">
    <source>
        <dbReference type="Proteomes" id="UP001432000"/>
    </source>
</evidence>
<dbReference type="NCBIfam" id="NF033516">
    <property type="entry name" value="transpos_IS3"/>
    <property type="match status" value="1"/>
</dbReference>
<dbReference type="InterPro" id="IPR002514">
    <property type="entry name" value="Transposase_8"/>
</dbReference>
<dbReference type="PANTHER" id="PTHR46889">
    <property type="entry name" value="TRANSPOSASE INSF FOR INSERTION SEQUENCE IS3B-RELATED"/>
    <property type="match status" value="1"/>
</dbReference>
<dbReference type="Pfam" id="PF13276">
    <property type="entry name" value="HTH_21"/>
    <property type="match status" value="1"/>
</dbReference>
<evidence type="ECO:0000259" key="3">
    <source>
        <dbReference type="PROSITE" id="PS50994"/>
    </source>
</evidence>
<sequence>MSSGSQKRYPPELRERAVRMVAEIQHEHTSEWAAIESVAGKLGIGTAQTLHNWIRKAQTDTGQRPGVTSEMAAEMKKLRAENRELKRANEILKSASGFLCGGARPQQQVIIDYIENNKQEYGVEPICRVLTEHGCPIAPSTYYEARSRAASKRAVRDEQLKVEISRIHDENYSVYGARKVWLQLRREDVDVARCTVERLMSMLGLEGARRGKKKRTTIADPQGQRADDLVQRKFNPIGPNVLWVADFTYVSTWSGWVYVAFVIDAYSRRILGWRTSTRMTTPLVLDAIEHAIWTRRRDGITDLSGLIHHHDRGSQYAPASGRDPHSIAFTERLTEAGIDASIGTTGDSYDNALAETINGLYKTELIKPQGPWRTVEHVEIATLEWVDWFNHRRLYEHCGDIPPAELEALYYGEHGTQRIAEFSN</sequence>
<dbReference type="PROSITE" id="PS50994">
    <property type="entry name" value="INTEGRASE"/>
    <property type="match status" value="1"/>
</dbReference>
<dbReference type="PANTHER" id="PTHR46889:SF4">
    <property type="entry name" value="TRANSPOSASE INSO FOR INSERTION SEQUENCE ELEMENT IS911B-RELATED"/>
    <property type="match status" value="1"/>
</dbReference>
<dbReference type="InterPro" id="IPR012337">
    <property type="entry name" value="RNaseH-like_sf"/>
</dbReference>
<evidence type="ECO:0000256" key="1">
    <source>
        <dbReference type="ARBA" id="ARBA00002286"/>
    </source>
</evidence>
<dbReference type="Pfam" id="PF00665">
    <property type="entry name" value="rve"/>
    <property type="match status" value="1"/>
</dbReference>
<organism evidence="4 5">
    <name type="scientific">Rhodococcus sovatensis</name>
    <dbReference type="NCBI Taxonomy" id="1805840"/>
    <lineage>
        <taxon>Bacteria</taxon>
        <taxon>Bacillati</taxon>
        <taxon>Actinomycetota</taxon>
        <taxon>Actinomycetes</taxon>
        <taxon>Mycobacteriales</taxon>
        <taxon>Nocardiaceae</taxon>
        <taxon>Rhodococcus</taxon>
    </lineage>
</organism>
<dbReference type="InterPro" id="IPR025948">
    <property type="entry name" value="HTH-like_dom"/>
</dbReference>
<dbReference type="Pfam" id="PF13333">
    <property type="entry name" value="rve_2"/>
    <property type="match status" value="1"/>
</dbReference>
<dbReference type="SUPFAM" id="SSF46689">
    <property type="entry name" value="Homeodomain-like"/>
    <property type="match status" value="1"/>
</dbReference>
<dbReference type="SUPFAM" id="SSF53098">
    <property type="entry name" value="Ribonuclease H-like"/>
    <property type="match status" value="1"/>
</dbReference>
<gene>
    <name evidence="4" type="ORF">WDS16_02100</name>
</gene>